<evidence type="ECO:0000313" key="2">
    <source>
        <dbReference type="EMBL" id="OLL26242.1"/>
    </source>
</evidence>
<comment type="caution">
    <text evidence="2">The sequence shown here is derived from an EMBL/GenBank/DDBJ whole genome shotgun (WGS) entry which is preliminary data.</text>
</comment>
<organism evidence="2 3">
    <name type="scientific">Neolecta irregularis (strain DAH-3)</name>
    <dbReference type="NCBI Taxonomy" id="1198029"/>
    <lineage>
        <taxon>Eukaryota</taxon>
        <taxon>Fungi</taxon>
        <taxon>Dikarya</taxon>
        <taxon>Ascomycota</taxon>
        <taxon>Taphrinomycotina</taxon>
        <taxon>Neolectales</taxon>
        <taxon>Neolectaceae</taxon>
        <taxon>Neolecta</taxon>
    </lineage>
</organism>
<feature type="region of interest" description="Disordered" evidence="1">
    <location>
        <begin position="89"/>
        <end position="111"/>
    </location>
</feature>
<feature type="compositionally biased region" description="Basic and acidic residues" evidence="1">
    <location>
        <begin position="22"/>
        <end position="37"/>
    </location>
</feature>
<dbReference type="EMBL" id="LXFE01000213">
    <property type="protein sequence ID" value="OLL26242.1"/>
    <property type="molecule type" value="Genomic_DNA"/>
</dbReference>
<protein>
    <submittedName>
        <fullName evidence="2">Uncharacterized protein</fullName>
    </submittedName>
</protein>
<sequence>MNRPKFVTPFLKGRPPPAKSSADSHAEPLAKKPRLEEPTVQLKSSKAKSGFRKPLLALGSFNTLPTQEERITQGFYNVLWRKKTNKKNKTWDGDGLKWEGSGKDVVQSNDS</sequence>
<evidence type="ECO:0000313" key="3">
    <source>
        <dbReference type="Proteomes" id="UP000186594"/>
    </source>
</evidence>
<keyword evidence="3" id="KW-1185">Reference proteome</keyword>
<dbReference type="AlphaFoldDB" id="A0A1U7LUM3"/>
<proteinExistence type="predicted"/>
<gene>
    <name evidence="2" type="ORF">NEOLI_004855</name>
</gene>
<dbReference type="Proteomes" id="UP000186594">
    <property type="component" value="Unassembled WGS sequence"/>
</dbReference>
<reference evidence="2 3" key="1">
    <citation type="submission" date="2016-04" db="EMBL/GenBank/DDBJ databases">
        <title>Evolutionary innovation and constraint leading to complex multicellularity in the Ascomycota.</title>
        <authorList>
            <person name="Cisse O."/>
            <person name="Nguyen A."/>
            <person name="Hewitt D.A."/>
            <person name="Jedd G."/>
            <person name="Stajich J.E."/>
        </authorList>
    </citation>
    <scope>NUCLEOTIDE SEQUENCE [LARGE SCALE GENOMIC DNA]</scope>
    <source>
        <strain evidence="2 3">DAH-3</strain>
    </source>
</reference>
<feature type="region of interest" description="Disordered" evidence="1">
    <location>
        <begin position="1"/>
        <end position="48"/>
    </location>
</feature>
<evidence type="ECO:0000256" key="1">
    <source>
        <dbReference type="SAM" id="MobiDB-lite"/>
    </source>
</evidence>
<accession>A0A1U7LUM3</accession>
<name>A0A1U7LUM3_NEOID</name>
<feature type="compositionally biased region" description="Basic and acidic residues" evidence="1">
    <location>
        <begin position="89"/>
        <end position="102"/>
    </location>
</feature>